<evidence type="ECO:0000313" key="7">
    <source>
        <dbReference type="Ensembl" id="ENSOSIP00000003748.1"/>
    </source>
</evidence>
<keyword evidence="4" id="KW-0393">Immunoglobulin domain</keyword>
<evidence type="ECO:0000259" key="6">
    <source>
        <dbReference type="PROSITE" id="PS50835"/>
    </source>
</evidence>
<keyword evidence="1" id="KW-0732">Signal</keyword>
<organism evidence="7 8">
    <name type="scientific">Oryzias sinensis</name>
    <name type="common">Chinese medaka</name>
    <dbReference type="NCBI Taxonomy" id="183150"/>
    <lineage>
        <taxon>Eukaryota</taxon>
        <taxon>Metazoa</taxon>
        <taxon>Chordata</taxon>
        <taxon>Craniata</taxon>
        <taxon>Vertebrata</taxon>
        <taxon>Euteleostomi</taxon>
        <taxon>Actinopterygii</taxon>
        <taxon>Neopterygii</taxon>
        <taxon>Teleostei</taxon>
        <taxon>Neoteleostei</taxon>
        <taxon>Acanthomorphata</taxon>
        <taxon>Ovalentaria</taxon>
        <taxon>Atherinomorphae</taxon>
        <taxon>Beloniformes</taxon>
        <taxon>Adrianichthyidae</taxon>
        <taxon>Oryziinae</taxon>
        <taxon>Oryzias</taxon>
    </lineage>
</organism>
<keyword evidence="2" id="KW-1064">Adaptive immunity</keyword>
<dbReference type="PANTHER" id="PTHR19367:SF18">
    <property type="entry name" value="T CELL RECEPTOR ALPHA VARIABLE 16"/>
    <property type="match status" value="1"/>
</dbReference>
<evidence type="ECO:0000256" key="5">
    <source>
        <dbReference type="ARBA" id="ARBA00043266"/>
    </source>
</evidence>
<dbReference type="GO" id="GO:0042101">
    <property type="term" value="C:T cell receptor complex"/>
    <property type="evidence" value="ECO:0007669"/>
    <property type="project" value="UniProtKB-KW"/>
</dbReference>
<dbReference type="InterPro" id="IPR013106">
    <property type="entry name" value="Ig_V-set"/>
</dbReference>
<dbReference type="SMART" id="SM00406">
    <property type="entry name" value="IGv"/>
    <property type="match status" value="1"/>
</dbReference>
<accession>A0A8C7WUY4</accession>
<dbReference type="InterPro" id="IPR036179">
    <property type="entry name" value="Ig-like_dom_sf"/>
</dbReference>
<dbReference type="Proteomes" id="UP000694383">
    <property type="component" value="Unplaced"/>
</dbReference>
<keyword evidence="5" id="KW-0391">Immunity</keyword>
<dbReference type="PANTHER" id="PTHR19367">
    <property type="entry name" value="T-CELL RECEPTOR ALPHA CHAIN V REGION"/>
    <property type="match status" value="1"/>
</dbReference>
<reference evidence="7" key="1">
    <citation type="submission" date="2025-08" db="UniProtKB">
        <authorList>
            <consortium name="Ensembl"/>
        </authorList>
    </citation>
    <scope>IDENTIFICATION</scope>
</reference>
<feature type="domain" description="Ig-like" evidence="6">
    <location>
        <begin position="14"/>
        <end position="103"/>
    </location>
</feature>
<dbReference type="Gene3D" id="2.60.40.10">
    <property type="entry name" value="Immunoglobulins"/>
    <property type="match status" value="1"/>
</dbReference>
<protein>
    <recommendedName>
        <fullName evidence="6">Ig-like domain-containing protein</fullName>
    </recommendedName>
</protein>
<evidence type="ECO:0000256" key="4">
    <source>
        <dbReference type="ARBA" id="ARBA00023319"/>
    </source>
</evidence>
<dbReference type="SUPFAM" id="SSF48726">
    <property type="entry name" value="Immunoglobulin"/>
    <property type="match status" value="1"/>
</dbReference>
<dbReference type="Ensembl" id="ENSOSIT00000004014.1">
    <property type="protein sequence ID" value="ENSOSIP00000003748.1"/>
    <property type="gene ID" value="ENSOSIG00000002518.1"/>
</dbReference>
<sequence length="166" mass="18712">MLSVQTSVFTLLCEELTAVKKEESTLEGTSVTLSYKYKNAAKGNDYFFWYRQFPGKPPEFLISHTGTSLKLQDPVPGFSFKVNTSTELTIRELTLADTALYYCARLYKNLKTDMGLLFKEGGSGFQSTASYQMDSVHSCLIRVSVVTAANETLWEDSHEQMIHVNH</sequence>
<dbReference type="Pfam" id="PF07686">
    <property type="entry name" value="V-set"/>
    <property type="match status" value="1"/>
</dbReference>
<keyword evidence="5" id="KW-1279">T cell receptor</keyword>
<keyword evidence="3" id="KW-0675">Receptor</keyword>
<keyword evidence="8" id="KW-1185">Reference proteome</keyword>
<evidence type="ECO:0000256" key="3">
    <source>
        <dbReference type="ARBA" id="ARBA00023170"/>
    </source>
</evidence>
<evidence type="ECO:0000313" key="8">
    <source>
        <dbReference type="Proteomes" id="UP000694383"/>
    </source>
</evidence>
<name>A0A8C7WUY4_9TELE</name>
<evidence type="ECO:0000256" key="2">
    <source>
        <dbReference type="ARBA" id="ARBA00023130"/>
    </source>
</evidence>
<dbReference type="InterPro" id="IPR007110">
    <property type="entry name" value="Ig-like_dom"/>
</dbReference>
<dbReference type="AlphaFoldDB" id="A0A8C7WUY4"/>
<proteinExistence type="predicted"/>
<evidence type="ECO:0000256" key="1">
    <source>
        <dbReference type="ARBA" id="ARBA00022729"/>
    </source>
</evidence>
<reference evidence="7" key="2">
    <citation type="submission" date="2025-09" db="UniProtKB">
        <authorList>
            <consortium name="Ensembl"/>
        </authorList>
    </citation>
    <scope>IDENTIFICATION</scope>
</reference>
<dbReference type="InterPro" id="IPR013783">
    <property type="entry name" value="Ig-like_fold"/>
</dbReference>
<dbReference type="GO" id="GO:0002250">
    <property type="term" value="P:adaptive immune response"/>
    <property type="evidence" value="ECO:0007669"/>
    <property type="project" value="UniProtKB-KW"/>
</dbReference>
<dbReference type="InterPro" id="IPR051287">
    <property type="entry name" value="TCR_variable_region"/>
</dbReference>
<dbReference type="GeneTree" id="ENSGT01100000266154"/>
<dbReference type="PROSITE" id="PS50835">
    <property type="entry name" value="IG_LIKE"/>
    <property type="match status" value="1"/>
</dbReference>